<dbReference type="EMBL" id="JAQQWN010000010">
    <property type="protein sequence ID" value="KAK8062322.1"/>
    <property type="molecule type" value="Genomic_DNA"/>
</dbReference>
<comment type="caution">
    <text evidence="3">The sequence shown here is derived from an EMBL/GenBank/DDBJ whole genome shotgun (WGS) entry which is preliminary data.</text>
</comment>
<accession>A0ABR1UTU6</accession>
<name>A0ABR1UTU6_9PEZI</name>
<protein>
    <submittedName>
        <fullName evidence="3">Uncharacterized protein</fullName>
    </submittedName>
</protein>
<reference evidence="3 4" key="1">
    <citation type="submission" date="2023-01" db="EMBL/GenBank/DDBJ databases">
        <title>Analysis of 21 Apiospora genomes using comparative genomics revels a genus with tremendous synthesis potential of carbohydrate active enzymes and secondary metabolites.</title>
        <authorList>
            <person name="Sorensen T."/>
        </authorList>
    </citation>
    <scope>NUCLEOTIDE SEQUENCE [LARGE SCALE GENOMIC DNA]</scope>
    <source>
        <strain evidence="3 4">CBS 114990</strain>
    </source>
</reference>
<feature type="signal peptide" evidence="2">
    <location>
        <begin position="1"/>
        <end position="17"/>
    </location>
</feature>
<evidence type="ECO:0000313" key="3">
    <source>
        <dbReference type="EMBL" id="KAK8062322.1"/>
    </source>
</evidence>
<gene>
    <name evidence="3" type="ORF">PG997_014419</name>
</gene>
<evidence type="ECO:0000256" key="2">
    <source>
        <dbReference type="SAM" id="SignalP"/>
    </source>
</evidence>
<feature type="chain" id="PRO_5045559205" evidence="2">
    <location>
        <begin position="18"/>
        <end position="125"/>
    </location>
</feature>
<evidence type="ECO:0000313" key="4">
    <source>
        <dbReference type="Proteomes" id="UP001433268"/>
    </source>
</evidence>
<dbReference type="RefSeq" id="XP_066660921.1">
    <property type="nucleotide sequence ID" value="XM_066818733.1"/>
</dbReference>
<dbReference type="Proteomes" id="UP001433268">
    <property type="component" value="Unassembled WGS sequence"/>
</dbReference>
<keyword evidence="4" id="KW-1185">Reference proteome</keyword>
<organism evidence="3 4">
    <name type="scientific">Apiospora hydei</name>
    <dbReference type="NCBI Taxonomy" id="1337664"/>
    <lineage>
        <taxon>Eukaryota</taxon>
        <taxon>Fungi</taxon>
        <taxon>Dikarya</taxon>
        <taxon>Ascomycota</taxon>
        <taxon>Pezizomycotina</taxon>
        <taxon>Sordariomycetes</taxon>
        <taxon>Xylariomycetidae</taxon>
        <taxon>Amphisphaeriales</taxon>
        <taxon>Apiosporaceae</taxon>
        <taxon>Apiospora</taxon>
    </lineage>
</organism>
<dbReference type="GeneID" id="92051793"/>
<sequence length="125" mass="12951">MKFLPIIFSLFAAGALSQNGCGFPDGPTCESVGVGANGLEQFEDPDGCCLLPIRCGNIAGERCERVGDSPDSTPQGGTNGGPRGGPLQGKGTAAGASSPVEIGFEVKAVRMPMVAWRRWPNREAK</sequence>
<keyword evidence="2" id="KW-0732">Signal</keyword>
<proteinExistence type="predicted"/>
<feature type="region of interest" description="Disordered" evidence="1">
    <location>
        <begin position="64"/>
        <end position="96"/>
    </location>
</feature>
<evidence type="ECO:0000256" key="1">
    <source>
        <dbReference type="SAM" id="MobiDB-lite"/>
    </source>
</evidence>
<feature type="compositionally biased region" description="Gly residues" evidence="1">
    <location>
        <begin position="77"/>
        <end position="88"/>
    </location>
</feature>